<keyword evidence="9" id="KW-0238">DNA-binding</keyword>
<dbReference type="GO" id="GO:0003677">
    <property type="term" value="F:DNA binding"/>
    <property type="evidence" value="ECO:0007669"/>
    <property type="project" value="UniProtKB-KW"/>
</dbReference>
<dbReference type="Pfam" id="PF01623">
    <property type="entry name" value="Carla_C4"/>
    <property type="match status" value="1"/>
</dbReference>
<evidence type="ECO:0000256" key="9">
    <source>
        <dbReference type="ARBA" id="ARBA00023125"/>
    </source>
</evidence>
<dbReference type="InterPro" id="IPR002568">
    <property type="entry name" value="Carla-bd"/>
</dbReference>
<evidence type="ECO:0000256" key="4">
    <source>
        <dbReference type="ARBA" id="ARBA00022581"/>
    </source>
</evidence>
<feature type="compositionally biased region" description="Polar residues" evidence="11">
    <location>
        <begin position="1"/>
        <end position="10"/>
    </location>
</feature>
<keyword evidence="8" id="KW-0862">Zinc</keyword>
<protein>
    <recommendedName>
        <fullName evidence="2">RNA silencing suppressor</fullName>
    </recommendedName>
</protein>
<proteinExistence type="inferred from homology"/>
<evidence type="ECO:0000313" key="12">
    <source>
        <dbReference type="EMBL" id="BBL33652.1"/>
    </source>
</evidence>
<dbReference type="GO" id="GO:0006355">
    <property type="term" value="P:regulation of DNA-templated transcription"/>
    <property type="evidence" value="ECO:0007669"/>
    <property type="project" value="InterPro"/>
</dbReference>
<reference evidence="12" key="1">
    <citation type="journal article" date="2020" name="J. Gen. Plant Pathol.">
        <title>Identification and pathogenicity analysis of plant viruses infecting Valeriana fauriei in Japan.</title>
        <authorList>
            <person name="Uehara-Ichiki T."/>
            <person name="Ohashi M."/>
            <person name="Hanada K."/>
            <person name="Igarashi M."/>
            <person name="Hishida A."/>
        </authorList>
    </citation>
    <scope>NUCLEOTIDE SEQUENCE</scope>
    <source>
        <strain evidence="12">Toy43</strain>
    </source>
</reference>
<keyword evidence="4" id="KW-0945">Host-virus interaction</keyword>
<evidence type="ECO:0000256" key="2">
    <source>
        <dbReference type="ARBA" id="ARBA00017202"/>
    </source>
</evidence>
<comment type="similarity">
    <text evidence="1">Belongs to the carlaviruses nucleic acid-binding protein family.</text>
</comment>
<name>A0A6J3ZYS5_9VIRU</name>
<keyword evidence="6" id="KW-0479">Metal-binding</keyword>
<evidence type="ECO:0000256" key="11">
    <source>
        <dbReference type="SAM" id="MobiDB-lite"/>
    </source>
</evidence>
<sequence length="145" mass="16221">MQLTDSSPWTDRTEMRNSGAWSPKSPADYREPKLSAITGMPQMGTHEQRRLAALFTVCNYLNKDIRALCPEIISRSPGLVLGSGKSSYARRRRAKSIGRCERCYRVYPPICNSKCDNATCVPGITPNQGVVNYIKHGVTEVIPRF</sequence>
<keyword evidence="5" id="KW-1090">Inhibition of host innate immune response by virus</keyword>
<dbReference type="GO" id="GO:0052170">
    <property type="term" value="P:symbiont-mediated suppression of host innate immune response"/>
    <property type="evidence" value="ECO:0007669"/>
    <property type="project" value="UniProtKB-KW"/>
</dbReference>
<organism evidence="12">
    <name type="scientific">Ligustrum necrotic ringspot virus</name>
    <dbReference type="NCBI Taxonomy" id="478550"/>
    <lineage>
        <taxon>Viruses</taxon>
        <taxon>Riboviria</taxon>
        <taxon>Orthornavirae</taxon>
        <taxon>Kitrinoviricota</taxon>
        <taxon>Alsuviricetes</taxon>
        <taxon>Tymovirales</taxon>
        <taxon>Betaflexiviridae</taxon>
        <taxon>Quinvirinae</taxon>
        <taxon>Carlavirus</taxon>
        <taxon>Carlavirus necroligustri</taxon>
    </lineage>
</organism>
<evidence type="ECO:0000256" key="1">
    <source>
        <dbReference type="ARBA" id="ARBA00006158"/>
    </source>
</evidence>
<keyword evidence="10" id="KW-0899">Viral immunoevasion</keyword>
<evidence type="ECO:0000256" key="3">
    <source>
        <dbReference type="ARBA" id="ARBA00022463"/>
    </source>
</evidence>
<dbReference type="EMBL" id="LC485539">
    <property type="protein sequence ID" value="BBL33652.1"/>
    <property type="molecule type" value="Genomic_RNA"/>
</dbReference>
<evidence type="ECO:0000256" key="8">
    <source>
        <dbReference type="ARBA" id="ARBA00022833"/>
    </source>
</evidence>
<evidence type="ECO:0000256" key="7">
    <source>
        <dbReference type="ARBA" id="ARBA00022771"/>
    </source>
</evidence>
<keyword evidence="7" id="KW-0863">Zinc-finger</keyword>
<feature type="region of interest" description="Disordered" evidence="11">
    <location>
        <begin position="1"/>
        <end position="28"/>
    </location>
</feature>
<keyword evidence="3" id="KW-0941">Suppressor of RNA silencing</keyword>
<evidence type="ECO:0000256" key="5">
    <source>
        <dbReference type="ARBA" id="ARBA00022632"/>
    </source>
</evidence>
<dbReference type="GO" id="GO:0008270">
    <property type="term" value="F:zinc ion binding"/>
    <property type="evidence" value="ECO:0007669"/>
    <property type="project" value="UniProtKB-KW"/>
</dbReference>
<accession>A0A6J3ZYS5</accession>
<evidence type="ECO:0000256" key="10">
    <source>
        <dbReference type="ARBA" id="ARBA00023280"/>
    </source>
</evidence>
<evidence type="ECO:0000256" key="6">
    <source>
        <dbReference type="ARBA" id="ARBA00022723"/>
    </source>
</evidence>